<dbReference type="GO" id="GO:0043249">
    <property type="term" value="P:erythrocyte maturation"/>
    <property type="evidence" value="ECO:0007669"/>
    <property type="project" value="Ensembl"/>
</dbReference>
<dbReference type="GO" id="GO:0021634">
    <property type="term" value="P:optic nerve formation"/>
    <property type="evidence" value="ECO:0007669"/>
    <property type="project" value="Ensembl"/>
</dbReference>
<dbReference type="Bgee" id="ENSPREG00000006296">
    <property type="expression patterns" value="Expressed in caudal fin and 1 other cell type or tissue"/>
</dbReference>
<dbReference type="GO" id="GO:0030036">
    <property type="term" value="P:actin cytoskeleton organization"/>
    <property type="evidence" value="ECO:0007669"/>
    <property type="project" value="Ensembl"/>
</dbReference>
<dbReference type="PROSITE" id="PS00028">
    <property type="entry name" value="ZINC_FINGER_C2H2_1"/>
    <property type="match status" value="3"/>
</dbReference>
<dbReference type="GO" id="GO:0043542">
    <property type="term" value="P:endothelial cell migration"/>
    <property type="evidence" value="ECO:0007669"/>
    <property type="project" value="Ensembl"/>
</dbReference>
<dbReference type="GO" id="GO:0000978">
    <property type="term" value="F:RNA polymerase II cis-regulatory region sequence-specific DNA binding"/>
    <property type="evidence" value="ECO:0007669"/>
    <property type="project" value="TreeGrafter"/>
</dbReference>
<dbReference type="FunFam" id="3.30.160.60:FF:000018">
    <property type="entry name" value="Krueppel-like factor 15"/>
    <property type="match status" value="1"/>
</dbReference>
<dbReference type="PROSITE" id="PS50157">
    <property type="entry name" value="ZINC_FINGER_C2H2_2"/>
    <property type="match status" value="3"/>
</dbReference>
<dbReference type="GO" id="GO:0003682">
    <property type="term" value="F:chromatin binding"/>
    <property type="evidence" value="ECO:0007669"/>
    <property type="project" value="Ensembl"/>
</dbReference>
<dbReference type="PANTHER" id="PTHR23235">
    <property type="entry name" value="KRUEPPEL-LIKE TRANSCRIPTION FACTOR"/>
    <property type="match status" value="1"/>
</dbReference>
<feature type="compositionally biased region" description="Low complexity" evidence="8">
    <location>
        <begin position="111"/>
        <end position="125"/>
    </location>
</feature>
<reference evidence="10" key="3">
    <citation type="submission" date="2025-09" db="UniProtKB">
        <authorList>
            <consortium name="Ensembl"/>
        </authorList>
    </citation>
    <scope>IDENTIFICATION</scope>
    <source>
        <strain evidence="10">Guanapo</strain>
    </source>
</reference>
<dbReference type="GO" id="GO:0000785">
    <property type="term" value="C:chromatin"/>
    <property type="evidence" value="ECO:0007669"/>
    <property type="project" value="Ensembl"/>
</dbReference>
<dbReference type="GO" id="GO:0001889">
    <property type="term" value="P:liver development"/>
    <property type="evidence" value="ECO:0007669"/>
    <property type="project" value="Ensembl"/>
</dbReference>
<dbReference type="GO" id="GO:0001227">
    <property type="term" value="F:DNA-binding transcription repressor activity, RNA polymerase II-specific"/>
    <property type="evidence" value="ECO:0007669"/>
    <property type="project" value="Ensembl"/>
</dbReference>
<reference evidence="11" key="1">
    <citation type="submission" date="2013-11" db="EMBL/GenBank/DDBJ databases">
        <title>The genomic landscape of the Guanapo guppy.</title>
        <authorList>
            <person name="Kuenstner A."/>
            <person name="Dreyer C."/>
        </authorList>
    </citation>
    <scope>NUCLEOTIDE SEQUENCE</scope>
    <source>
        <strain evidence="11">Guanapo</strain>
    </source>
</reference>
<dbReference type="Proteomes" id="UP000242638">
    <property type="component" value="Unassembled WGS sequence"/>
</dbReference>
<evidence type="ECO:0000259" key="9">
    <source>
        <dbReference type="PROSITE" id="PS50157"/>
    </source>
</evidence>
<dbReference type="AlphaFoldDB" id="A0A3P9NI45"/>
<reference evidence="10" key="2">
    <citation type="submission" date="2025-08" db="UniProtKB">
        <authorList>
            <consortium name="Ensembl"/>
        </authorList>
    </citation>
    <scope>IDENTIFICATION</scope>
    <source>
        <strain evidence="10">Guanapo</strain>
    </source>
</reference>
<feature type="region of interest" description="Disordered" evidence="8">
    <location>
        <begin position="98"/>
        <end position="136"/>
    </location>
</feature>
<organism evidence="10 11">
    <name type="scientific">Poecilia reticulata</name>
    <name type="common">Guppy</name>
    <name type="synonym">Acanthophacelus reticulatus</name>
    <dbReference type="NCBI Taxonomy" id="8081"/>
    <lineage>
        <taxon>Eukaryota</taxon>
        <taxon>Metazoa</taxon>
        <taxon>Chordata</taxon>
        <taxon>Craniata</taxon>
        <taxon>Vertebrata</taxon>
        <taxon>Euteleostomi</taxon>
        <taxon>Actinopterygii</taxon>
        <taxon>Neopterygii</taxon>
        <taxon>Teleostei</taxon>
        <taxon>Neoteleostei</taxon>
        <taxon>Acanthomorphata</taxon>
        <taxon>Ovalentaria</taxon>
        <taxon>Atherinomorphae</taxon>
        <taxon>Cyprinodontiformes</taxon>
        <taxon>Poeciliidae</taxon>
        <taxon>Poeciliinae</taxon>
        <taxon>Poecilia</taxon>
    </lineage>
</organism>
<proteinExistence type="predicted"/>
<evidence type="ECO:0000256" key="7">
    <source>
        <dbReference type="PROSITE-ProRule" id="PRU00042"/>
    </source>
</evidence>
<dbReference type="FunFam" id="3.30.160.60:FF:000021">
    <property type="entry name" value="Basic krueppel-like factor 3"/>
    <property type="match status" value="1"/>
</dbReference>
<keyword evidence="5" id="KW-0862">Zinc</keyword>
<name>A0A3P9NI45_POERE</name>
<comment type="subcellular location">
    <subcellularLocation>
        <location evidence="1">Nucleus</location>
    </subcellularLocation>
</comment>
<protein>
    <submittedName>
        <fullName evidence="10">Kruppel like factor 6a</fullName>
    </submittedName>
</protein>
<evidence type="ECO:0000256" key="5">
    <source>
        <dbReference type="ARBA" id="ARBA00022833"/>
    </source>
</evidence>
<dbReference type="GO" id="GO:0001974">
    <property type="term" value="P:blood vessel remodeling"/>
    <property type="evidence" value="ECO:0007669"/>
    <property type="project" value="Ensembl"/>
</dbReference>
<dbReference type="PANTHER" id="PTHR23235:SF50">
    <property type="entry name" value="KRUEPPEL-LIKE FACTOR 6"/>
    <property type="match status" value="1"/>
</dbReference>
<dbReference type="GO" id="GO:2000471">
    <property type="term" value="P:regulation of hematopoietic stem cell migration"/>
    <property type="evidence" value="ECO:0007669"/>
    <property type="project" value="Ensembl"/>
</dbReference>
<feature type="domain" description="C2H2-type" evidence="9">
    <location>
        <begin position="257"/>
        <end position="286"/>
    </location>
</feature>
<dbReference type="GeneTree" id="ENSGT00940000158085"/>
<evidence type="ECO:0000256" key="4">
    <source>
        <dbReference type="ARBA" id="ARBA00022771"/>
    </source>
</evidence>
<dbReference type="InterPro" id="IPR013087">
    <property type="entry name" value="Znf_C2H2_type"/>
</dbReference>
<keyword evidence="3" id="KW-0677">Repeat</keyword>
<dbReference type="GO" id="GO:0008270">
    <property type="term" value="F:zinc ion binding"/>
    <property type="evidence" value="ECO:0007669"/>
    <property type="project" value="UniProtKB-KW"/>
</dbReference>
<dbReference type="GO" id="GO:0035265">
    <property type="term" value="P:organ growth"/>
    <property type="evidence" value="ECO:0007669"/>
    <property type="project" value="Ensembl"/>
</dbReference>
<dbReference type="InterPro" id="IPR036236">
    <property type="entry name" value="Znf_C2H2_sf"/>
</dbReference>
<evidence type="ECO:0000313" key="11">
    <source>
        <dbReference type="Proteomes" id="UP000242638"/>
    </source>
</evidence>
<accession>A0A3P9NI45</accession>
<evidence type="ECO:0000256" key="1">
    <source>
        <dbReference type="ARBA" id="ARBA00004123"/>
    </source>
</evidence>
<dbReference type="SUPFAM" id="SSF57667">
    <property type="entry name" value="beta-beta-alpha zinc fingers"/>
    <property type="match status" value="2"/>
</dbReference>
<dbReference type="GO" id="GO:1902033">
    <property type="term" value="P:regulation of hematopoietic stem cell proliferation"/>
    <property type="evidence" value="ECO:0007669"/>
    <property type="project" value="Ensembl"/>
</dbReference>
<feature type="domain" description="C2H2-type" evidence="9">
    <location>
        <begin position="287"/>
        <end position="310"/>
    </location>
</feature>
<keyword evidence="4 7" id="KW-0863">Zinc-finger</keyword>
<dbReference type="GO" id="GO:0031016">
    <property type="term" value="P:pancreas development"/>
    <property type="evidence" value="ECO:0007669"/>
    <property type="project" value="Ensembl"/>
</dbReference>
<keyword evidence="2" id="KW-0479">Metal-binding</keyword>
<dbReference type="FunFam" id="3.30.160.60:FF:000624">
    <property type="entry name" value="zinc finger protein 697"/>
    <property type="match status" value="1"/>
</dbReference>
<evidence type="ECO:0000256" key="6">
    <source>
        <dbReference type="ARBA" id="ARBA00023242"/>
    </source>
</evidence>
<keyword evidence="11" id="KW-1185">Reference proteome</keyword>
<evidence type="ECO:0000256" key="3">
    <source>
        <dbReference type="ARBA" id="ARBA00022737"/>
    </source>
</evidence>
<dbReference type="Ensembl" id="ENSPRET00000009327.1">
    <property type="protein sequence ID" value="ENSPREP00000009217.1"/>
    <property type="gene ID" value="ENSPREG00000006296.1"/>
</dbReference>
<dbReference type="Pfam" id="PF00096">
    <property type="entry name" value="zf-C2H2"/>
    <property type="match status" value="3"/>
</dbReference>
<evidence type="ECO:0000256" key="8">
    <source>
        <dbReference type="SAM" id="MobiDB-lite"/>
    </source>
</evidence>
<sequence>MCVRNATGMKRHARENASAWLPNSKGILGVANKLRFKNVPGFALMNIRDTCLELERYLQSEPYVSTSELKFGGQEDLWSKLILACGDKAKADPNLALAPAHDEDNQDGQILDSNSVNSDASSEASDSFEELSPTHSFTSNPLGSALVGSGPFSPSVISTPPSSPEAAVGTAAAVNGWVATHAGLNLPVKIRTGGGGVGVGGAAVAKAAEKTGLPCGDASPDARRRVHRCHFNGCRKVYTKSSHLKAHQRTHTGEKPYRCSWEGCEWRFARSDELTRHFRKHTGAKPFKCNHCDRCFSRSDHLALHMKRHV</sequence>
<feature type="domain" description="C2H2-type" evidence="9">
    <location>
        <begin position="227"/>
        <end position="256"/>
    </location>
</feature>
<dbReference type="Gene3D" id="3.30.160.60">
    <property type="entry name" value="Classic Zinc Finger"/>
    <property type="match status" value="3"/>
</dbReference>
<evidence type="ECO:0000256" key="2">
    <source>
        <dbReference type="ARBA" id="ARBA00022723"/>
    </source>
</evidence>
<keyword evidence="6" id="KW-0539">Nucleus</keyword>
<dbReference type="GO" id="GO:0005634">
    <property type="term" value="C:nucleus"/>
    <property type="evidence" value="ECO:0007669"/>
    <property type="project" value="UniProtKB-SubCell"/>
</dbReference>
<dbReference type="SMART" id="SM00355">
    <property type="entry name" value="ZnF_C2H2"/>
    <property type="match status" value="3"/>
</dbReference>
<dbReference type="GO" id="GO:0048565">
    <property type="term" value="P:digestive tract development"/>
    <property type="evidence" value="ECO:0007669"/>
    <property type="project" value="Ensembl"/>
</dbReference>
<evidence type="ECO:0000313" key="10">
    <source>
        <dbReference type="Ensembl" id="ENSPREP00000009217.1"/>
    </source>
</evidence>